<evidence type="ECO:0000313" key="1">
    <source>
        <dbReference type="EMBL" id="KAH1179488.1"/>
    </source>
</evidence>
<proteinExistence type="predicted"/>
<comment type="caution">
    <text evidence="1">The sequence shown here is derived from an EMBL/GenBank/DDBJ whole genome shotgun (WGS) entry which is preliminary data.</text>
</comment>
<evidence type="ECO:0000313" key="2">
    <source>
        <dbReference type="Proteomes" id="UP000827986"/>
    </source>
</evidence>
<dbReference type="EMBL" id="JAHDVG010000472">
    <property type="protein sequence ID" value="KAH1179488.1"/>
    <property type="molecule type" value="Genomic_DNA"/>
</dbReference>
<protein>
    <submittedName>
        <fullName evidence="1">Uncharacterized protein</fullName>
    </submittedName>
</protein>
<reference evidence="1" key="1">
    <citation type="submission" date="2021-09" db="EMBL/GenBank/DDBJ databases">
        <title>The genome of Mauremys mutica provides insights into the evolution of semi-aquatic lifestyle.</title>
        <authorList>
            <person name="Gong S."/>
            <person name="Gao Y."/>
        </authorList>
    </citation>
    <scope>NUCLEOTIDE SEQUENCE</scope>
    <source>
        <strain evidence="1">MM-2020</strain>
        <tissue evidence="1">Muscle</tissue>
    </source>
</reference>
<keyword evidence="2" id="KW-1185">Reference proteome</keyword>
<accession>A0A9D4B2V3</accession>
<feature type="non-terminal residue" evidence="1">
    <location>
        <position position="1"/>
    </location>
</feature>
<dbReference type="Proteomes" id="UP000827986">
    <property type="component" value="Unassembled WGS sequence"/>
</dbReference>
<sequence>MTMYLIPLLVIDLSGECISEESRIGALGESCWQILAYNSNMFADIQDPEVRRKFPEDYSDQ</sequence>
<name>A0A9D4B2V3_9SAUR</name>
<organism evidence="1 2">
    <name type="scientific">Mauremys mutica</name>
    <name type="common">yellowpond turtle</name>
    <dbReference type="NCBI Taxonomy" id="74926"/>
    <lineage>
        <taxon>Eukaryota</taxon>
        <taxon>Metazoa</taxon>
        <taxon>Chordata</taxon>
        <taxon>Craniata</taxon>
        <taxon>Vertebrata</taxon>
        <taxon>Euteleostomi</taxon>
        <taxon>Archelosauria</taxon>
        <taxon>Testudinata</taxon>
        <taxon>Testudines</taxon>
        <taxon>Cryptodira</taxon>
        <taxon>Durocryptodira</taxon>
        <taxon>Testudinoidea</taxon>
        <taxon>Geoemydidae</taxon>
        <taxon>Geoemydinae</taxon>
        <taxon>Mauremys</taxon>
    </lineage>
</organism>
<gene>
    <name evidence="1" type="ORF">KIL84_022071</name>
</gene>
<dbReference type="AlphaFoldDB" id="A0A9D4B2V3"/>